<proteinExistence type="predicted"/>
<name>A0A9I9E4Z7_CUCME</name>
<evidence type="ECO:0000313" key="1">
    <source>
        <dbReference type="EnsemblPlants" id="MELO3C028823.2.1"/>
    </source>
</evidence>
<organism evidence="1">
    <name type="scientific">Cucumis melo</name>
    <name type="common">Muskmelon</name>
    <dbReference type="NCBI Taxonomy" id="3656"/>
    <lineage>
        <taxon>Eukaryota</taxon>
        <taxon>Viridiplantae</taxon>
        <taxon>Streptophyta</taxon>
        <taxon>Embryophyta</taxon>
        <taxon>Tracheophyta</taxon>
        <taxon>Spermatophyta</taxon>
        <taxon>Magnoliopsida</taxon>
        <taxon>eudicotyledons</taxon>
        <taxon>Gunneridae</taxon>
        <taxon>Pentapetalae</taxon>
        <taxon>rosids</taxon>
        <taxon>fabids</taxon>
        <taxon>Cucurbitales</taxon>
        <taxon>Cucurbitaceae</taxon>
        <taxon>Benincaseae</taxon>
        <taxon>Cucumis</taxon>
    </lineage>
</organism>
<dbReference type="Gramene" id="MELO3C028823.2.1">
    <property type="protein sequence ID" value="MELO3C028823.2.1"/>
    <property type="gene ID" value="MELO3C028823.2"/>
</dbReference>
<dbReference type="AlphaFoldDB" id="A0A9I9E4Z7"/>
<protein>
    <submittedName>
        <fullName evidence="1">Uncharacterized protein</fullName>
    </submittedName>
</protein>
<sequence length="238" mass="27934">MRLPISDHTTSKRHPIPNHIASMRHYISDHTARIKHIIPDHATRIRHPTPKHTSFTDHSIPVIPHNYPVREYHPPSHISGWRIAVYFDGFSNESQNYRAREAALDDIHGSSEDSYKIPVVEYKVDADDFEHEMHLLESFAPGIRKELDSIGFAKCSMFEILPMMLQRWFFEQRNEDDYQATDFTKTIEGILRDQIEHSRSMKVNPANNMKYQVIDGTFQYVIYLPTKHPEFQKPHPFS</sequence>
<reference evidence="1" key="1">
    <citation type="submission" date="2023-03" db="UniProtKB">
        <authorList>
            <consortium name="EnsemblPlants"/>
        </authorList>
    </citation>
    <scope>IDENTIFICATION</scope>
</reference>
<accession>A0A9I9E4Z7</accession>
<dbReference type="EnsemblPlants" id="MELO3C028823.2.1">
    <property type="protein sequence ID" value="MELO3C028823.2.1"/>
    <property type="gene ID" value="MELO3C028823.2"/>
</dbReference>